<proteinExistence type="predicted"/>
<protein>
    <submittedName>
        <fullName evidence="2">Uncharacterized protein</fullName>
    </submittedName>
</protein>
<sequence length="142" mass="15605">MSHRSSTEPFFPHKPLGAYLVEAGLLSQAQVEVILADQQFMEMAFGEIAATRGWVKQQTIEYVMQKVILPERARLEQKLAAYNRKEPTQPAPAEKLTTYQKTTIRQTIVLPDAGSDSKGSPSSPSSSKAAPTAEDDDIVWAG</sequence>
<gene>
    <name evidence="2" type="ordered locus">Cyan7425_1972</name>
</gene>
<feature type="region of interest" description="Disordered" evidence="1">
    <location>
        <begin position="109"/>
        <end position="142"/>
    </location>
</feature>
<feature type="compositionally biased region" description="Acidic residues" evidence="1">
    <location>
        <begin position="133"/>
        <end position="142"/>
    </location>
</feature>
<accession>B8HTB1</accession>
<reference evidence="2" key="1">
    <citation type="submission" date="2009-01" db="EMBL/GenBank/DDBJ databases">
        <title>Complete sequence of chromosome Cyanothece sp. PCC 7425.</title>
        <authorList>
            <consortium name="US DOE Joint Genome Institute"/>
            <person name="Lucas S."/>
            <person name="Copeland A."/>
            <person name="Lapidus A."/>
            <person name="Glavina del Rio T."/>
            <person name="Dalin E."/>
            <person name="Tice H."/>
            <person name="Bruce D."/>
            <person name="Goodwin L."/>
            <person name="Pitluck S."/>
            <person name="Sims D."/>
            <person name="Meineke L."/>
            <person name="Brettin T."/>
            <person name="Detter J.C."/>
            <person name="Han C."/>
            <person name="Larimer F."/>
            <person name="Land M."/>
            <person name="Hauser L."/>
            <person name="Kyrpides N."/>
            <person name="Ovchinnikova G."/>
            <person name="Liberton M."/>
            <person name="Stoeckel J."/>
            <person name="Banerjee A."/>
            <person name="Singh A."/>
            <person name="Page L."/>
            <person name="Sato H."/>
            <person name="Zhao L."/>
            <person name="Sherman L."/>
            <person name="Pakrasi H."/>
            <person name="Richardson P."/>
        </authorList>
    </citation>
    <scope>NUCLEOTIDE SEQUENCE</scope>
    <source>
        <strain evidence="2">PCC 7425</strain>
    </source>
</reference>
<dbReference type="SUPFAM" id="SSF160246">
    <property type="entry name" value="EspE N-terminal domain-like"/>
    <property type="match status" value="1"/>
</dbReference>
<evidence type="ECO:0000313" key="2">
    <source>
        <dbReference type="EMBL" id="ACL44337.1"/>
    </source>
</evidence>
<dbReference type="EMBL" id="CP001344">
    <property type="protein sequence ID" value="ACL44337.1"/>
    <property type="molecule type" value="Genomic_DNA"/>
</dbReference>
<organism evidence="2">
    <name type="scientific">Cyanothece sp. (strain PCC 7425 / ATCC 29141)</name>
    <dbReference type="NCBI Taxonomy" id="395961"/>
    <lineage>
        <taxon>Bacteria</taxon>
        <taxon>Bacillati</taxon>
        <taxon>Cyanobacteriota</taxon>
        <taxon>Cyanophyceae</taxon>
        <taxon>Gomontiellales</taxon>
        <taxon>Cyanothecaceae</taxon>
        <taxon>Cyanothece</taxon>
    </lineage>
</organism>
<dbReference type="OrthoDB" id="464023at2"/>
<dbReference type="KEGG" id="cyn:Cyan7425_1972"/>
<dbReference type="InterPro" id="IPR037257">
    <property type="entry name" value="T2SS_E_N_sf"/>
</dbReference>
<feature type="compositionally biased region" description="Low complexity" evidence="1">
    <location>
        <begin position="111"/>
        <end position="131"/>
    </location>
</feature>
<evidence type="ECO:0000256" key="1">
    <source>
        <dbReference type="SAM" id="MobiDB-lite"/>
    </source>
</evidence>
<dbReference type="HOGENOM" id="CLU_2092752_0_0_3"/>
<dbReference type="eggNOG" id="COG1922">
    <property type="taxonomic scope" value="Bacteria"/>
</dbReference>
<dbReference type="AlphaFoldDB" id="B8HTB1"/>
<name>B8HTB1_CYAP4</name>